<reference evidence="10 11" key="1">
    <citation type="journal article" date="2010" name="Stand. Genomic Sci.">
        <title>Complete genome sequence of Arcobacter nitrofigilis type strain (CI).</title>
        <authorList>
            <person name="Pati A."/>
            <person name="Gronow S."/>
            <person name="Lapidus A."/>
            <person name="Copeland A."/>
            <person name="Glavina Del Rio T."/>
            <person name="Nolan M."/>
            <person name="Lucas S."/>
            <person name="Tice H."/>
            <person name="Cheng J.F."/>
            <person name="Han C."/>
            <person name="Chertkov O."/>
            <person name="Bruce D."/>
            <person name="Tapia R."/>
            <person name="Goodwin L."/>
            <person name="Pitluck S."/>
            <person name="Liolios K."/>
            <person name="Ivanova N."/>
            <person name="Mavromatis K."/>
            <person name="Chen A."/>
            <person name="Palaniappan K."/>
            <person name="Land M."/>
            <person name="Hauser L."/>
            <person name="Chang Y.J."/>
            <person name="Jeffries C.D."/>
            <person name="Detter J.C."/>
            <person name="Rohde M."/>
            <person name="Goker M."/>
            <person name="Bristow J."/>
            <person name="Eisen J.A."/>
            <person name="Markowitz V."/>
            <person name="Hugenholtz P."/>
            <person name="Klenk H.P."/>
            <person name="Kyrpides N.C."/>
        </authorList>
    </citation>
    <scope>NUCLEOTIDE SEQUENCE [LARGE SCALE GENOMIC DNA]</scope>
    <source>
        <strain evidence="11">ATCC 33309 / DSM 7299 / CCUG 15893 / LMG 7604 / NCTC 12251 / CI</strain>
    </source>
</reference>
<dbReference type="PANTHER" id="PTHR48111">
    <property type="entry name" value="REGULATOR OF RPOS"/>
    <property type="match status" value="1"/>
</dbReference>
<dbReference type="eggNOG" id="COG0745">
    <property type="taxonomic scope" value="Bacteria"/>
</dbReference>
<protein>
    <submittedName>
        <fullName evidence="10">Two component transcriptional regulator, winged helix family</fullName>
    </submittedName>
</protein>
<feature type="domain" description="OmpR/PhoB-type" evidence="9">
    <location>
        <begin position="145"/>
        <end position="242"/>
    </location>
</feature>
<dbReference type="Pfam" id="PF00486">
    <property type="entry name" value="Trans_reg_C"/>
    <property type="match status" value="1"/>
</dbReference>
<dbReference type="InterPro" id="IPR001867">
    <property type="entry name" value="OmpR/PhoB-type_DNA-bd"/>
</dbReference>
<keyword evidence="2" id="KW-0902">Two-component regulatory system</keyword>
<dbReference type="GO" id="GO:0005829">
    <property type="term" value="C:cytosol"/>
    <property type="evidence" value="ECO:0007669"/>
    <property type="project" value="TreeGrafter"/>
</dbReference>
<keyword evidence="1 6" id="KW-0597">Phosphoprotein</keyword>
<dbReference type="Gene3D" id="3.40.50.2300">
    <property type="match status" value="1"/>
</dbReference>
<organism evidence="10 11">
    <name type="scientific">Arcobacter nitrofigilis (strain ATCC 33309 / DSM 7299 / CCUG 15893 / LMG 7604 / NCTC 12251 / CI)</name>
    <name type="common">Campylobacter nitrofigilis</name>
    <dbReference type="NCBI Taxonomy" id="572480"/>
    <lineage>
        <taxon>Bacteria</taxon>
        <taxon>Pseudomonadati</taxon>
        <taxon>Campylobacterota</taxon>
        <taxon>Epsilonproteobacteria</taxon>
        <taxon>Campylobacterales</taxon>
        <taxon>Arcobacteraceae</taxon>
        <taxon>Arcobacter</taxon>
    </lineage>
</organism>
<evidence type="ECO:0000256" key="1">
    <source>
        <dbReference type="ARBA" id="ARBA00022553"/>
    </source>
</evidence>
<dbReference type="PANTHER" id="PTHR48111:SF1">
    <property type="entry name" value="TWO-COMPONENT RESPONSE REGULATOR ORR33"/>
    <property type="match status" value="1"/>
</dbReference>
<dbReference type="GO" id="GO:0006355">
    <property type="term" value="P:regulation of DNA-templated transcription"/>
    <property type="evidence" value="ECO:0007669"/>
    <property type="project" value="InterPro"/>
</dbReference>
<keyword evidence="4 7" id="KW-0238">DNA-binding</keyword>
<feature type="modified residue" description="4-aspartylphosphate" evidence="6">
    <location>
        <position position="72"/>
    </location>
</feature>
<dbReference type="CDD" id="cd00383">
    <property type="entry name" value="trans_reg_C"/>
    <property type="match status" value="1"/>
</dbReference>
<dbReference type="GO" id="GO:0000156">
    <property type="term" value="F:phosphorelay response regulator activity"/>
    <property type="evidence" value="ECO:0007669"/>
    <property type="project" value="TreeGrafter"/>
</dbReference>
<dbReference type="EMBL" id="CP001999">
    <property type="protein sequence ID" value="ADG94183.1"/>
    <property type="molecule type" value="Genomic_DNA"/>
</dbReference>
<name>D5V6B3_ARCNC</name>
<evidence type="ECO:0000256" key="5">
    <source>
        <dbReference type="ARBA" id="ARBA00023163"/>
    </source>
</evidence>
<dbReference type="RefSeq" id="WP_013136328.1">
    <property type="nucleotide sequence ID" value="NC_014166.1"/>
</dbReference>
<proteinExistence type="predicted"/>
<accession>D5V6B3</accession>
<dbReference type="STRING" id="572480.Arnit_2534"/>
<dbReference type="Gene3D" id="1.10.10.10">
    <property type="entry name" value="Winged helix-like DNA-binding domain superfamily/Winged helix DNA-binding domain"/>
    <property type="match status" value="1"/>
</dbReference>
<dbReference type="InterPro" id="IPR036388">
    <property type="entry name" value="WH-like_DNA-bd_sf"/>
</dbReference>
<gene>
    <name evidence="10" type="ordered locus">Arnit_2534</name>
</gene>
<dbReference type="SUPFAM" id="SSF46894">
    <property type="entry name" value="C-terminal effector domain of the bipartite response regulators"/>
    <property type="match status" value="1"/>
</dbReference>
<dbReference type="OrthoDB" id="5349253at2"/>
<evidence type="ECO:0000313" key="10">
    <source>
        <dbReference type="EMBL" id="ADG94183.1"/>
    </source>
</evidence>
<feature type="domain" description="Response regulatory" evidence="8">
    <location>
        <begin position="23"/>
        <end position="137"/>
    </location>
</feature>
<dbReference type="InterPro" id="IPR039420">
    <property type="entry name" value="WalR-like"/>
</dbReference>
<dbReference type="PROSITE" id="PS51755">
    <property type="entry name" value="OMPR_PHOB"/>
    <property type="match status" value="1"/>
</dbReference>
<evidence type="ECO:0000256" key="6">
    <source>
        <dbReference type="PROSITE-ProRule" id="PRU00169"/>
    </source>
</evidence>
<sequence>MITSKLQTINNKLLLDKILKDISVIYIEDEPNIRTNITKTLKLIVSNVFDLPNTSNALEILNNNKIDLIICDINLPKQNGIDFIKIIRKKYPKLPTIILSASTDKKYLLEATRLKLIDYLVKPIDFTILQNALQKVSLEILDEGRYILNFKDNIYYNFLEKKLYKQNIENNISLTSNEILLLDFLIINDQRLVSQEEIKDIVWDNEEYVTDSALKNLISKLRKKIGKNSIINTSGFGYKVDYNS</sequence>
<dbReference type="GO" id="GO:0000976">
    <property type="term" value="F:transcription cis-regulatory region binding"/>
    <property type="evidence" value="ECO:0007669"/>
    <property type="project" value="TreeGrafter"/>
</dbReference>
<dbReference type="SMART" id="SM00862">
    <property type="entry name" value="Trans_reg_C"/>
    <property type="match status" value="1"/>
</dbReference>
<keyword evidence="3" id="KW-0805">Transcription regulation</keyword>
<keyword evidence="11" id="KW-1185">Reference proteome</keyword>
<dbReference type="InterPro" id="IPR011006">
    <property type="entry name" value="CheY-like_superfamily"/>
</dbReference>
<dbReference type="SMART" id="SM00448">
    <property type="entry name" value="REC"/>
    <property type="match status" value="1"/>
</dbReference>
<dbReference type="InterPro" id="IPR016032">
    <property type="entry name" value="Sig_transdc_resp-reg_C-effctor"/>
</dbReference>
<evidence type="ECO:0000256" key="4">
    <source>
        <dbReference type="ARBA" id="ARBA00023125"/>
    </source>
</evidence>
<dbReference type="HOGENOM" id="CLU_000445_30_3_7"/>
<dbReference type="InterPro" id="IPR001789">
    <property type="entry name" value="Sig_transdc_resp-reg_receiver"/>
</dbReference>
<dbReference type="KEGG" id="ant:Arnit_2534"/>
<dbReference type="AlphaFoldDB" id="D5V6B3"/>
<dbReference type="GO" id="GO:0032993">
    <property type="term" value="C:protein-DNA complex"/>
    <property type="evidence" value="ECO:0007669"/>
    <property type="project" value="TreeGrafter"/>
</dbReference>
<evidence type="ECO:0000256" key="7">
    <source>
        <dbReference type="PROSITE-ProRule" id="PRU01091"/>
    </source>
</evidence>
<dbReference type="Pfam" id="PF00072">
    <property type="entry name" value="Response_reg"/>
    <property type="match status" value="1"/>
</dbReference>
<evidence type="ECO:0000259" key="9">
    <source>
        <dbReference type="PROSITE" id="PS51755"/>
    </source>
</evidence>
<evidence type="ECO:0000313" key="11">
    <source>
        <dbReference type="Proteomes" id="UP000000939"/>
    </source>
</evidence>
<evidence type="ECO:0000256" key="2">
    <source>
        <dbReference type="ARBA" id="ARBA00023012"/>
    </source>
</evidence>
<dbReference type="SUPFAM" id="SSF52172">
    <property type="entry name" value="CheY-like"/>
    <property type="match status" value="1"/>
</dbReference>
<evidence type="ECO:0000259" key="8">
    <source>
        <dbReference type="PROSITE" id="PS50110"/>
    </source>
</evidence>
<dbReference type="PROSITE" id="PS50110">
    <property type="entry name" value="RESPONSE_REGULATORY"/>
    <property type="match status" value="1"/>
</dbReference>
<evidence type="ECO:0000256" key="3">
    <source>
        <dbReference type="ARBA" id="ARBA00023015"/>
    </source>
</evidence>
<keyword evidence="5" id="KW-0804">Transcription</keyword>
<feature type="DNA-binding region" description="OmpR/PhoB-type" evidence="7">
    <location>
        <begin position="145"/>
        <end position="242"/>
    </location>
</feature>
<dbReference type="Proteomes" id="UP000000939">
    <property type="component" value="Chromosome"/>
</dbReference>